<dbReference type="EMBL" id="CM001466">
    <property type="protein sequence ID" value="EHY90957.1"/>
    <property type="molecule type" value="Genomic_DNA"/>
</dbReference>
<dbReference type="GO" id="GO:0006281">
    <property type="term" value="P:DNA repair"/>
    <property type="evidence" value="ECO:0007669"/>
    <property type="project" value="InterPro"/>
</dbReference>
<dbReference type="GO" id="GO:0015627">
    <property type="term" value="C:type II protein secretion system complex"/>
    <property type="evidence" value="ECO:0007669"/>
    <property type="project" value="TreeGrafter"/>
</dbReference>
<sequence length="212" mass="21435">MAPQRRHTAIAAAVVGVLGAGIVTAMVLAGAPEPERAPPLPDVRPVSVSSAAQGSGAQGSASATPTSLVVSVVGTVAEPGLITVEPGARVADAIELAGGASRDSDLHTVNLARKVSDGEQIYVGVTPPPGVSEAATGGDGPAPSTSDASKVDLNAADHAMLQTLPGVGEVTASRILEWRETHGRFTSVEQLREIDGIGEKRFARLREQVSVG</sequence>
<dbReference type="GO" id="GO:0015628">
    <property type="term" value="P:protein secretion by the type II secretion system"/>
    <property type="evidence" value="ECO:0007669"/>
    <property type="project" value="TreeGrafter"/>
</dbReference>
<gene>
    <name evidence="3" type="ORF">SacazDRAFT_04107</name>
</gene>
<organism evidence="3 4">
    <name type="scientific">Saccharomonospora azurea NA-128</name>
    <dbReference type="NCBI Taxonomy" id="882081"/>
    <lineage>
        <taxon>Bacteria</taxon>
        <taxon>Bacillati</taxon>
        <taxon>Actinomycetota</taxon>
        <taxon>Actinomycetes</taxon>
        <taxon>Pseudonocardiales</taxon>
        <taxon>Pseudonocardiaceae</taxon>
        <taxon>Saccharomonospora</taxon>
    </lineage>
</organism>
<dbReference type="Gene3D" id="1.10.150.320">
    <property type="entry name" value="Photosystem II 12 kDa extrinsic protein"/>
    <property type="match status" value="1"/>
</dbReference>
<dbReference type="Proteomes" id="UP000004705">
    <property type="component" value="Chromosome"/>
</dbReference>
<dbReference type="InterPro" id="IPR010994">
    <property type="entry name" value="RuvA_2-like"/>
</dbReference>
<feature type="compositionally biased region" description="Low complexity" evidence="1">
    <location>
        <begin position="45"/>
        <end position="64"/>
    </location>
</feature>
<dbReference type="Gene3D" id="3.10.560.10">
    <property type="entry name" value="Outer membrane lipoprotein wza domain like"/>
    <property type="match status" value="1"/>
</dbReference>
<dbReference type="Pfam" id="PF10531">
    <property type="entry name" value="SLBB"/>
    <property type="match status" value="1"/>
</dbReference>
<reference evidence="3 4" key="1">
    <citation type="journal article" date="2012" name="Stand. Genomic Sci.">
        <title>Genome sequence of the soil bacterium Saccharomonospora azurea type strain (NA-128(T)).</title>
        <authorList>
            <person name="Klenk H.P."/>
            <person name="Held B."/>
            <person name="Lucas S."/>
            <person name="Lapidus A."/>
            <person name="Copeland A."/>
            <person name="Hammon N."/>
            <person name="Pitluck S."/>
            <person name="Goodwin L.A."/>
            <person name="Han C."/>
            <person name="Tapia R."/>
            <person name="Brambilla E.M."/>
            <person name="Potter G."/>
            <person name="Land M."/>
            <person name="Ivanova N."/>
            <person name="Rohde M."/>
            <person name="Goker M."/>
            <person name="Detter J.C."/>
            <person name="Kyrpides N.C."/>
            <person name="Woyke T."/>
        </authorList>
    </citation>
    <scope>NUCLEOTIDE SEQUENCE [LARGE SCALE GENOMIC DNA]</scope>
    <source>
        <strain evidence="3 4">NA-128</strain>
    </source>
</reference>
<dbReference type="InterPro" id="IPR019554">
    <property type="entry name" value="Soluble_ligand-bd"/>
</dbReference>
<accession>H8GE75</accession>
<evidence type="ECO:0000313" key="3">
    <source>
        <dbReference type="EMBL" id="EHY90957.1"/>
    </source>
</evidence>
<proteinExistence type="predicted"/>
<dbReference type="SUPFAM" id="SSF47781">
    <property type="entry name" value="RuvA domain 2-like"/>
    <property type="match status" value="1"/>
</dbReference>
<protein>
    <submittedName>
        <fullName evidence="3">DNA uptake protein</fullName>
    </submittedName>
</protein>
<dbReference type="OrthoDB" id="9758724at2"/>
<dbReference type="PANTHER" id="PTHR21180">
    <property type="entry name" value="ENDONUCLEASE/EXONUCLEASE/PHOSPHATASE FAMILY DOMAIN-CONTAINING PROTEIN 1"/>
    <property type="match status" value="1"/>
</dbReference>
<dbReference type="InterPro" id="IPR003583">
    <property type="entry name" value="Hlx-hairpin-Hlx_DNA-bd_motif"/>
</dbReference>
<dbReference type="HOGENOM" id="CLU_052011_0_1_11"/>
<dbReference type="PANTHER" id="PTHR21180:SF32">
    <property type="entry name" value="ENDONUCLEASE_EXONUCLEASE_PHOSPHATASE FAMILY DOMAIN-CONTAINING PROTEIN 1"/>
    <property type="match status" value="1"/>
</dbReference>
<dbReference type="AlphaFoldDB" id="H8GE75"/>
<dbReference type="InterPro" id="IPR051675">
    <property type="entry name" value="Endo/Exo/Phosphatase_dom_1"/>
</dbReference>
<dbReference type="SMART" id="SM00278">
    <property type="entry name" value="HhH1"/>
    <property type="match status" value="2"/>
</dbReference>
<feature type="domain" description="Helix-hairpin-helix DNA-binding motif class 1" evidence="2">
    <location>
        <begin position="159"/>
        <end position="178"/>
    </location>
</feature>
<dbReference type="GO" id="GO:0003677">
    <property type="term" value="F:DNA binding"/>
    <property type="evidence" value="ECO:0007669"/>
    <property type="project" value="InterPro"/>
</dbReference>
<name>H8GE75_9PSEU</name>
<evidence type="ECO:0000313" key="4">
    <source>
        <dbReference type="Proteomes" id="UP000004705"/>
    </source>
</evidence>
<dbReference type="RefSeq" id="WP_005444614.1">
    <property type="nucleotide sequence ID" value="NZ_CM001466.1"/>
</dbReference>
<dbReference type="Pfam" id="PF12836">
    <property type="entry name" value="HHH_3"/>
    <property type="match status" value="1"/>
</dbReference>
<feature type="region of interest" description="Disordered" evidence="1">
    <location>
        <begin position="35"/>
        <end position="64"/>
    </location>
</feature>
<feature type="domain" description="Helix-hairpin-helix DNA-binding motif class 1" evidence="2">
    <location>
        <begin position="189"/>
        <end position="208"/>
    </location>
</feature>
<evidence type="ECO:0000256" key="1">
    <source>
        <dbReference type="SAM" id="MobiDB-lite"/>
    </source>
</evidence>
<keyword evidence="4" id="KW-1185">Reference proteome</keyword>
<evidence type="ECO:0000259" key="2">
    <source>
        <dbReference type="SMART" id="SM00278"/>
    </source>
</evidence>